<comment type="caution">
    <text evidence="3">The sequence shown here is derived from an EMBL/GenBank/DDBJ whole genome shotgun (WGS) entry which is preliminary data.</text>
</comment>
<dbReference type="Proteomes" id="UP001176961">
    <property type="component" value="Unassembled WGS sequence"/>
</dbReference>
<feature type="region of interest" description="Disordered" evidence="1">
    <location>
        <begin position="158"/>
        <end position="212"/>
    </location>
</feature>
<feature type="signal peptide" evidence="2">
    <location>
        <begin position="1"/>
        <end position="22"/>
    </location>
</feature>
<evidence type="ECO:0000313" key="3">
    <source>
        <dbReference type="EMBL" id="CAJ0592602.1"/>
    </source>
</evidence>
<protein>
    <submittedName>
        <fullName evidence="3">Uncharacterized protein</fullName>
    </submittedName>
</protein>
<accession>A0AA36GKI4</accession>
<sequence>MHTGYGFKVFAMFLPDIFLVAAAISVNGQYSTSTLSGPQRSKSSVRQELTTVKSKGFLRQTSFESRIPTPFVPKTYRPLPRLPPHDITPLRPGLFSLSNPVSPSILRNESTRIWSEQNFVGPELPLLPVRPYTTWMKLNHTSRSTPRADPTLWATSVRDVSGATSRHSKWTDKNSARTPAAAATPAAERNRDIESKDPASSTNSAARRNLTVKVDRSKYKMMPHYRRLNLNYKF</sequence>
<dbReference type="EMBL" id="CATQJL010000112">
    <property type="protein sequence ID" value="CAJ0592602.1"/>
    <property type="molecule type" value="Genomic_DNA"/>
</dbReference>
<proteinExistence type="predicted"/>
<reference evidence="3" key="1">
    <citation type="submission" date="2023-07" db="EMBL/GenBank/DDBJ databases">
        <authorList>
            <consortium name="CYATHOMIX"/>
        </authorList>
    </citation>
    <scope>NUCLEOTIDE SEQUENCE</scope>
    <source>
        <strain evidence="3">N/A</strain>
    </source>
</reference>
<evidence type="ECO:0000313" key="4">
    <source>
        <dbReference type="Proteomes" id="UP001176961"/>
    </source>
</evidence>
<keyword evidence="2" id="KW-0732">Signal</keyword>
<feature type="chain" id="PRO_5041243893" evidence="2">
    <location>
        <begin position="23"/>
        <end position="234"/>
    </location>
</feature>
<evidence type="ECO:0000256" key="2">
    <source>
        <dbReference type="SAM" id="SignalP"/>
    </source>
</evidence>
<gene>
    <name evidence="3" type="ORF">CYNAS_LOCUS4585</name>
</gene>
<name>A0AA36GKI4_CYLNA</name>
<feature type="compositionally biased region" description="Basic and acidic residues" evidence="1">
    <location>
        <begin position="188"/>
        <end position="197"/>
    </location>
</feature>
<dbReference type="AlphaFoldDB" id="A0AA36GKI4"/>
<feature type="compositionally biased region" description="Low complexity" evidence="1">
    <location>
        <begin position="176"/>
        <end position="187"/>
    </location>
</feature>
<evidence type="ECO:0000256" key="1">
    <source>
        <dbReference type="SAM" id="MobiDB-lite"/>
    </source>
</evidence>
<organism evidence="3 4">
    <name type="scientific">Cylicocyclus nassatus</name>
    <name type="common">Nematode worm</name>
    <dbReference type="NCBI Taxonomy" id="53992"/>
    <lineage>
        <taxon>Eukaryota</taxon>
        <taxon>Metazoa</taxon>
        <taxon>Ecdysozoa</taxon>
        <taxon>Nematoda</taxon>
        <taxon>Chromadorea</taxon>
        <taxon>Rhabditida</taxon>
        <taxon>Rhabditina</taxon>
        <taxon>Rhabditomorpha</taxon>
        <taxon>Strongyloidea</taxon>
        <taxon>Strongylidae</taxon>
        <taxon>Cylicocyclus</taxon>
    </lineage>
</organism>
<keyword evidence="4" id="KW-1185">Reference proteome</keyword>